<dbReference type="GO" id="GO:0031505">
    <property type="term" value="P:fungal-type cell wall organization"/>
    <property type="evidence" value="ECO:0007669"/>
    <property type="project" value="UniProtKB-ARBA"/>
</dbReference>
<comment type="caution">
    <text evidence="11">The sequence shown here is derived from an EMBL/GenBank/DDBJ whole genome shotgun (WGS) entry which is preliminary data.</text>
</comment>
<proteinExistence type="inferred from homology"/>
<evidence type="ECO:0000313" key="12">
    <source>
        <dbReference type="Proteomes" id="UP000193218"/>
    </source>
</evidence>
<evidence type="ECO:0000256" key="2">
    <source>
        <dbReference type="ARBA" id="ARBA00010962"/>
    </source>
</evidence>
<dbReference type="InterPro" id="IPR000757">
    <property type="entry name" value="Beta-glucanase-like"/>
</dbReference>
<evidence type="ECO:0000256" key="7">
    <source>
        <dbReference type="ARBA" id="ARBA00023180"/>
    </source>
</evidence>
<comment type="subcellular location">
    <subcellularLocation>
        <location evidence="1">Membrane</location>
        <topology evidence="1">Single-pass type II membrane protein</topology>
    </subcellularLocation>
</comment>
<accession>A0A1Y1UQL6</accession>
<evidence type="ECO:0000256" key="5">
    <source>
        <dbReference type="ARBA" id="ARBA00022989"/>
    </source>
</evidence>
<dbReference type="STRING" id="4999.A0A1Y1UQL6"/>
<evidence type="ECO:0000256" key="9">
    <source>
        <dbReference type="SAM" id="MobiDB-lite"/>
    </source>
</evidence>
<dbReference type="GO" id="GO:0005789">
    <property type="term" value="C:endoplasmic reticulum membrane"/>
    <property type="evidence" value="ECO:0007669"/>
    <property type="project" value="TreeGrafter"/>
</dbReference>
<evidence type="ECO:0000256" key="3">
    <source>
        <dbReference type="ARBA" id="ARBA00022692"/>
    </source>
</evidence>
<name>A0A1Y1UQL6_9TREE</name>
<dbReference type="InterPro" id="IPR013320">
    <property type="entry name" value="ConA-like_dom_sf"/>
</dbReference>
<reference evidence="11 12" key="1">
    <citation type="submission" date="2017-03" db="EMBL/GenBank/DDBJ databases">
        <title>Widespread Adenine N6-methylation of Active Genes in Fungi.</title>
        <authorList>
            <consortium name="DOE Joint Genome Institute"/>
            <person name="Mondo S.J."/>
            <person name="Dannebaum R.O."/>
            <person name="Kuo R.C."/>
            <person name="Louie K.B."/>
            <person name="Bewick A.J."/>
            <person name="Labutti K."/>
            <person name="Haridas S."/>
            <person name="Kuo A."/>
            <person name="Salamov A."/>
            <person name="Ahrendt S.R."/>
            <person name="Lau R."/>
            <person name="Bowen B.P."/>
            <person name="Lipzen A."/>
            <person name="Sullivan W."/>
            <person name="Andreopoulos W.B."/>
            <person name="Clum A."/>
            <person name="Lindquist E."/>
            <person name="Daum C."/>
            <person name="Northen T.R."/>
            <person name="Ramamoorthy G."/>
            <person name="Schmitz R.J."/>
            <person name="Gryganskyi A."/>
            <person name="Culley D."/>
            <person name="Magnuson J."/>
            <person name="James T.Y."/>
            <person name="O'Malley M.A."/>
            <person name="Stajich J.E."/>
            <person name="Spatafora J.W."/>
            <person name="Visel A."/>
            <person name="Grigoriev I.V."/>
        </authorList>
    </citation>
    <scope>NUCLEOTIDE SEQUENCE [LARGE SCALE GENOMIC DNA]</scope>
    <source>
        <strain evidence="11 12">NRRL Y-17943</strain>
    </source>
</reference>
<keyword evidence="7" id="KW-0325">Glycoprotein</keyword>
<evidence type="ECO:0000256" key="4">
    <source>
        <dbReference type="ARBA" id="ARBA00022968"/>
    </source>
</evidence>
<organism evidence="11 12">
    <name type="scientific">Kockovaella imperatae</name>
    <dbReference type="NCBI Taxonomy" id="4999"/>
    <lineage>
        <taxon>Eukaryota</taxon>
        <taxon>Fungi</taxon>
        <taxon>Dikarya</taxon>
        <taxon>Basidiomycota</taxon>
        <taxon>Agaricomycotina</taxon>
        <taxon>Tremellomycetes</taxon>
        <taxon>Tremellales</taxon>
        <taxon>Cuniculitremaceae</taxon>
        <taxon>Kockovaella</taxon>
    </lineage>
</organism>
<feature type="domain" description="GH16" evidence="10">
    <location>
        <begin position="164"/>
        <end position="534"/>
    </location>
</feature>
<keyword evidence="6" id="KW-0472">Membrane</keyword>
<evidence type="ECO:0000313" key="11">
    <source>
        <dbReference type="EMBL" id="ORX40279.1"/>
    </source>
</evidence>
<dbReference type="InterPro" id="IPR005629">
    <property type="entry name" value="Skn1/Kre6/Sbg1"/>
</dbReference>
<comment type="similarity">
    <text evidence="2">Belongs to the SKN1/KRE6 family.</text>
</comment>
<evidence type="ECO:0000259" key="10">
    <source>
        <dbReference type="PROSITE" id="PS51762"/>
    </source>
</evidence>
<feature type="compositionally biased region" description="Basic and acidic residues" evidence="9">
    <location>
        <begin position="85"/>
        <end position="100"/>
    </location>
</feature>
<protein>
    <submittedName>
        <fullName evidence="11">Putative beta-glucan synthesis-associated protein SKN1</fullName>
    </submittedName>
</protein>
<dbReference type="InParanoid" id="A0A1Y1UQL6"/>
<dbReference type="GO" id="GO:0015926">
    <property type="term" value="F:glucosidase activity"/>
    <property type="evidence" value="ECO:0007669"/>
    <property type="project" value="TreeGrafter"/>
</dbReference>
<dbReference type="PANTHER" id="PTHR31361:SF15">
    <property type="entry name" value="GH16 DOMAIN-CONTAINING PROTEIN"/>
    <property type="match status" value="1"/>
</dbReference>
<keyword evidence="3" id="KW-0812">Transmembrane</keyword>
<sequence>MPPSTTLIAAEAAHKPPRHPAGPSRLSHELSAARRYGPTASSAPVGPNAALLGSPAQSVSDRPPPGHDGGAPWTSGIDSNPEADDYLHNPDPKRDRKNDRAGTVFTSRGVVNIGCLSLLLVGIVTFNNGGFNLGGINASGQVPLITNFATVIDEDTPQSAMTYQGYDGKTYDLVFSDEFNKDGRTFFDGDDPYWTAVDLHYWPTGDFEWYDPSAITTANGSLVITMTQEPIHDLNFKSGMLQSWNKMCFSGSVYIEVRLSLPGTPAVGGFWPGVWMMGNLGRPGYGATTDGMWPYTYDSCDIGTLKNQTEPDGEGPALALTSGNTGGIISYLPGQRTSACTCAGEDHPGPSTNVGRGVPEIDIIEGQTDLSYSGGRGQASQSAQVAPFDAYYQYGNSTPEIDQYDLDITKWNSYKGGVYQEAVSSLTYISRDDYQLTTGGFSIFGFEYYADSNNRNDGYITWVADGQKSWTMNAAAVGPRSNMGIGQRLISEEPMAMVINFGMSNNFQTVNFDDLTWPAHFLIDYVRVYQTSDGEIGCDPANYPTQNYINAHMNAYTDPNLTIWSQAGYGVPKNSLIDTC</sequence>
<dbReference type="OrthoDB" id="412647at2759"/>
<dbReference type="SUPFAM" id="SSF49899">
    <property type="entry name" value="Concanavalin A-like lectins/glucanases"/>
    <property type="match status" value="1"/>
</dbReference>
<dbReference type="CDD" id="cd02180">
    <property type="entry name" value="GH16_fungal_KRE6_glucanase"/>
    <property type="match status" value="1"/>
</dbReference>
<dbReference type="FunFam" id="2.60.120.200:FF:000135">
    <property type="entry name" value="Related to KRE6-glucan synthase subunit"/>
    <property type="match status" value="1"/>
</dbReference>
<dbReference type="PANTHER" id="PTHR31361">
    <property type="entry name" value="BETA-GLUCAN SYNTHESIS-ASSOCIATED PROTEIN KRE6-RELATED"/>
    <property type="match status" value="1"/>
</dbReference>
<keyword evidence="5" id="KW-1133">Transmembrane helix</keyword>
<gene>
    <name evidence="11" type="ORF">BD324DRAFT_271651</name>
</gene>
<dbReference type="Proteomes" id="UP000193218">
    <property type="component" value="Unassembled WGS sequence"/>
</dbReference>
<dbReference type="Pfam" id="PF03935">
    <property type="entry name" value="SKN1_KRE6_Sbg1"/>
    <property type="match status" value="1"/>
</dbReference>
<feature type="region of interest" description="Disordered" evidence="9">
    <location>
        <begin position="1"/>
        <end position="100"/>
    </location>
</feature>
<dbReference type="GO" id="GO:0006078">
    <property type="term" value="P:(1-&gt;6)-beta-D-glucan biosynthetic process"/>
    <property type="evidence" value="ECO:0007669"/>
    <property type="project" value="TreeGrafter"/>
</dbReference>
<dbReference type="Gene3D" id="2.60.120.200">
    <property type="match status" value="2"/>
</dbReference>
<dbReference type="FunFam" id="2.60.120.200:FF:000140">
    <property type="entry name" value="Beta-glucan synthesis-associated protein"/>
    <property type="match status" value="1"/>
</dbReference>
<dbReference type="PROSITE" id="PS51762">
    <property type="entry name" value="GH16_2"/>
    <property type="match status" value="1"/>
</dbReference>
<keyword evidence="4" id="KW-0735">Signal-anchor</keyword>
<dbReference type="RefSeq" id="XP_021874064.1">
    <property type="nucleotide sequence ID" value="XM_022012342.1"/>
</dbReference>
<evidence type="ECO:0000256" key="1">
    <source>
        <dbReference type="ARBA" id="ARBA00004606"/>
    </source>
</evidence>
<dbReference type="EMBL" id="NBSH01000002">
    <property type="protein sequence ID" value="ORX40279.1"/>
    <property type="molecule type" value="Genomic_DNA"/>
</dbReference>
<evidence type="ECO:0000256" key="8">
    <source>
        <dbReference type="ARBA" id="ARBA00023316"/>
    </source>
</evidence>
<dbReference type="GeneID" id="33554150"/>
<dbReference type="AlphaFoldDB" id="A0A1Y1UQL6"/>
<keyword evidence="8" id="KW-0961">Cell wall biogenesis/degradation</keyword>
<dbReference type="FunCoup" id="A0A1Y1UQL6">
    <property type="interactions" value="57"/>
</dbReference>
<evidence type="ECO:0000256" key="6">
    <source>
        <dbReference type="ARBA" id="ARBA00023136"/>
    </source>
</evidence>
<dbReference type="GO" id="GO:0005886">
    <property type="term" value="C:plasma membrane"/>
    <property type="evidence" value="ECO:0007669"/>
    <property type="project" value="TreeGrafter"/>
</dbReference>
<keyword evidence="12" id="KW-1185">Reference proteome</keyword>